<gene>
    <name evidence="1" type="ordered locus">Tgr7_2141</name>
</gene>
<dbReference type="PANTHER" id="PTHR38767:SF1">
    <property type="entry name" value="DNA POLYMERASE III SUBUNIT CHI"/>
    <property type="match status" value="1"/>
</dbReference>
<evidence type="ECO:0000313" key="1">
    <source>
        <dbReference type="EMBL" id="ACL73221.1"/>
    </source>
</evidence>
<accession>B8GTX7</accession>
<dbReference type="PANTHER" id="PTHR38767">
    <property type="entry name" value="DNA POLYMERASE III SUBUNIT CHI"/>
    <property type="match status" value="1"/>
</dbReference>
<name>B8GTX7_THISH</name>
<proteinExistence type="predicted"/>
<dbReference type="STRING" id="396588.Tgr7_2141"/>
<dbReference type="InterPro" id="IPR036768">
    <property type="entry name" value="PolIII_chi_sf"/>
</dbReference>
<dbReference type="AlphaFoldDB" id="B8GTX7"/>
<dbReference type="KEGG" id="tgr:Tgr7_2141"/>
<dbReference type="Gene3D" id="3.40.50.10110">
    <property type="entry name" value="DNA polymerase III subunit chi"/>
    <property type="match status" value="1"/>
</dbReference>
<dbReference type="RefSeq" id="WP_012638699.1">
    <property type="nucleotide sequence ID" value="NC_011901.1"/>
</dbReference>
<dbReference type="GO" id="GO:0006260">
    <property type="term" value="P:DNA replication"/>
    <property type="evidence" value="ECO:0007669"/>
    <property type="project" value="InterPro"/>
</dbReference>
<reference evidence="1 2" key="1">
    <citation type="journal article" date="2011" name="Stand. Genomic Sci.">
        <title>Complete genome sequence of 'Thioalkalivibrio sulfidophilus' HL-EbGr7.</title>
        <authorList>
            <person name="Muyzer G."/>
            <person name="Sorokin D.Y."/>
            <person name="Mavromatis K."/>
            <person name="Lapidus A."/>
            <person name="Clum A."/>
            <person name="Ivanova N."/>
            <person name="Pati A."/>
            <person name="d'Haeseleer P."/>
            <person name="Woyke T."/>
            <person name="Kyrpides N.C."/>
        </authorList>
    </citation>
    <scope>NUCLEOTIDE SEQUENCE [LARGE SCALE GENOMIC DNA]</scope>
    <source>
        <strain evidence="1 2">HL-EbGR7</strain>
    </source>
</reference>
<protein>
    <submittedName>
        <fullName evidence="1">DNA polymerase III chi subunit HolC</fullName>
    </submittedName>
</protein>
<dbReference type="HOGENOM" id="CLU_131584_2_1_6"/>
<dbReference type="EMBL" id="CP001339">
    <property type="protein sequence ID" value="ACL73221.1"/>
    <property type="molecule type" value="Genomic_DNA"/>
</dbReference>
<organism evidence="1 2">
    <name type="scientific">Thioalkalivibrio sulfidiphilus (strain HL-EbGR7)</name>
    <dbReference type="NCBI Taxonomy" id="396588"/>
    <lineage>
        <taxon>Bacteria</taxon>
        <taxon>Pseudomonadati</taxon>
        <taxon>Pseudomonadota</taxon>
        <taxon>Gammaproteobacteria</taxon>
        <taxon>Chromatiales</taxon>
        <taxon>Ectothiorhodospiraceae</taxon>
        <taxon>Thioalkalivibrio</taxon>
    </lineage>
</organism>
<dbReference type="GO" id="GO:0032298">
    <property type="term" value="P:positive regulation of DNA-templated DNA replication initiation"/>
    <property type="evidence" value="ECO:0007669"/>
    <property type="project" value="TreeGrafter"/>
</dbReference>
<dbReference type="GO" id="GO:0003887">
    <property type="term" value="F:DNA-directed DNA polymerase activity"/>
    <property type="evidence" value="ECO:0007669"/>
    <property type="project" value="InterPro"/>
</dbReference>
<evidence type="ECO:0000313" key="2">
    <source>
        <dbReference type="Proteomes" id="UP000002383"/>
    </source>
</evidence>
<dbReference type="eggNOG" id="COG2927">
    <property type="taxonomic scope" value="Bacteria"/>
</dbReference>
<dbReference type="GO" id="GO:0003677">
    <property type="term" value="F:DNA binding"/>
    <property type="evidence" value="ECO:0007669"/>
    <property type="project" value="InterPro"/>
</dbReference>
<dbReference type="InterPro" id="IPR007459">
    <property type="entry name" value="DNA_pol3_chi"/>
</dbReference>
<keyword evidence="2" id="KW-1185">Reference proteome</keyword>
<dbReference type="OrthoDB" id="5297568at2"/>
<dbReference type="Pfam" id="PF04364">
    <property type="entry name" value="DNA_pol3_chi"/>
    <property type="match status" value="1"/>
</dbReference>
<dbReference type="SUPFAM" id="SSF102400">
    <property type="entry name" value="DNA polymerase III chi subunit"/>
    <property type="match status" value="1"/>
</dbReference>
<sequence length="147" mass="16824">MTRIDFYVLDDTDPGQRLRTACRLIGKAYGLGHRIHVHTGSRALSMQLDDLLWTFRDVSFIPHQVEGEDAECPVQICHDQEPQNAGDILVNLDTQVPLFFSRFERVAEIVNQDPAIRDAGRERYRFYKDRGYDLSHHRLGASAGTQP</sequence>
<dbReference type="Proteomes" id="UP000002383">
    <property type="component" value="Chromosome"/>
</dbReference>